<reference evidence="9 10" key="1">
    <citation type="submission" date="2020-08" db="EMBL/GenBank/DDBJ databases">
        <title>Genomic Encyclopedia of Type Strains, Phase IV (KMG-IV): sequencing the most valuable type-strain genomes for metagenomic binning, comparative biology and taxonomic classification.</title>
        <authorList>
            <person name="Goeker M."/>
        </authorList>
    </citation>
    <scope>NUCLEOTIDE SEQUENCE [LARGE SCALE GENOMIC DNA]</scope>
    <source>
        <strain evidence="9 10">DSM 27057</strain>
    </source>
</reference>
<dbReference type="Proteomes" id="UP000548867">
    <property type="component" value="Unassembled WGS sequence"/>
</dbReference>
<feature type="chain" id="PRO_5031546381" description="Beta-lactamase" evidence="7">
    <location>
        <begin position="26"/>
        <end position="346"/>
    </location>
</feature>
<accession>A0A7W6CJ22</accession>
<evidence type="ECO:0000256" key="7">
    <source>
        <dbReference type="SAM" id="SignalP"/>
    </source>
</evidence>
<organism evidence="9 10">
    <name type="scientific">Novosphingobium sediminicola</name>
    <dbReference type="NCBI Taxonomy" id="563162"/>
    <lineage>
        <taxon>Bacteria</taxon>
        <taxon>Pseudomonadati</taxon>
        <taxon>Pseudomonadota</taxon>
        <taxon>Alphaproteobacteria</taxon>
        <taxon>Sphingomonadales</taxon>
        <taxon>Sphingomonadaceae</taxon>
        <taxon>Novosphingobium</taxon>
    </lineage>
</organism>
<dbReference type="PROSITE" id="PS00146">
    <property type="entry name" value="BETA_LACTAMASE_A"/>
    <property type="match status" value="1"/>
</dbReference>
<keyword evidence="5 6" id="KW-0046">Antibiotic resistance</keyword>
<dbReference type="GO" id="GO:0008800">
    <property type="term" value="F:beta-lactamase activity"/>
    <property type="evidence" value="ECO:0007669"/>
    <property type="project" value="UniProtKB-UniRule"/>
</dbReference>
<dbReference type="InterPro" id="IPR045155">
    <property type="entry name" value="Beta-lactam_cat"/>
</dbReference>
<evidence type="ECO:0000256" key="5">
    <source>
        <dbReference type="ARBA" id="ARBA00023251"/>
    </source>
</evidence>
<dbReference type="GO" id="GO:0030655">
    <property type="term" value="P:beta-lactam antibiotic catabolic process"/>
    <property type="evidence" value="ECO:0007669"/>
    <property type="project" value="InterPro"/>
</dbReference>
<evidence type="ECO:0000256" key="1">
    <source>
        <dbReference type="ARBA" id="ARBA00001526"/>
    </source>
</evidence>
<evidence type="ECO:0000313" key="10">
    <source>
        <dbReference type="Proteomes" id="UP000548867"/>
    </source>
</evidence>
<feature type="domain" description="Beta-lactamase class A catalytic" evidence="8">
    <location>
        <begin position="81"/>
        <end position="306"/>
    </location>
</feature>
<comment type="similarity">
    <text evidence="2 6">Belongs to the class-A beta-lactamase family.</text>
</comment>
<keyword evidence="4 6" id="KW-0378">Hydrolase</keyword>
<evidence type="ECO:0000259" key="8">
    <source>
        <dbReference type="Pfam" id="PF13354"/>
    </source>
</evidence>
<dbReference type="EC" id="3.5.2.6" evidence="3 6"/>
<dbReference type="GO" id="GO:0046677">
    <property type="term" value="P:response to antibiotic"/>
    <property type="evidence" value="ECO:0007669"/>
    <property type="project" value="UniProtKB-UniRule"/>
</dbReference>
<dbReference type="EMBL" id="JACIDX010000013">
    <property type="protein sequence ID" value="MBB3956340.1"/>
    <property type="molecule type" value="Genomic_DNA"/>
</dbReference>
<evidence type="ECO:0000256" key="4">
    <source>
        <dbReference type="ARBA" id="ARBA00022801"/>
    </source>
</evidence>
<dbReference type="InterPro" id="IPR000871">
    <property type="entry name" value="Beta-lactam_class-A"/>
</dbReference>
<dbReference type="PANTHER" id="PTHR35333">
    <property type="entry name" value="BETA-LACTAMASE"/>
    <property type="match status" value="1"/>
</dbReference>
<proteinExistence type="inferred from homology"/>
<evidence type="ECO:0000313" key="9">
    <source>
        <dbReference type="EMBL" id="MBB3956340.1"/>
    </source>
</evidence>
<name>A0A7W6CJ22_9SPHN</name>
<dbReference type="SUPFAM" id="SSF56601">
    <property type="entry name" value="beta-lactamase/transpeptidase-like"/>
    <property type="match status" value="1"/>
</dbReference>
<dbReference type="AlphaFoldDB" id="A0A7W6CJ22"/>
<protein>
    <recommendedName>
        <fullName evidence="3 6">Beta-lactamase</fullName>
        <ecNumber evidence="3 6">3.5.2.6</ecNumber>
    </recommendedName>
</protein>
<dbReference type="Pfam" id="PF13354">
    <property type="entry name" value="Beta-lactamase2"/>
    <property type="match status" value="1"/>
</dbReference>
<keyword evidence="7" id="KW-0732">Signal</keyword>
<feature type="signal peptide" evidence="7">
    <location>
        <begin position="1"/>
        <end position="25"/>
    </location>
</feature>
<evidence type="ECO:0000256" key="3">
    <source>
        <dbReference type="ARBA" id="ARBA00012865"/>
    </source>
</evidence>
<sequence length="346" mass="36389">MLKAQNAILGALALTVAIAAPPVLAKGDVDGLEQAFDRVFSGNVTRPPQPAPLLPRQNPTSISGFEARLAQLAGASQGRIGVAAVDLSSGRGVSVMGDQPFPLASTGKIAVVATFLEGVDQGRYKLSDRFPLMMPVPSARFSTAVAPVRPGAMLSAEQLIELAITRSDNHATDALLAAMGGPQVVTRWLRRNGINGIRLDRDIATMVRDDGEVDPARKIDLRDSTTPQAMAVLLAGLYQGQWLSAQSREVLLGAMARCRTGVHRMRAALPGDAMVGHKTGTLSNTSSDVGLIRSTDGRTIAVAIYVTGQGGKPGRDQRIASITRAIYDGYQAEPMASDLAMIGGSR</sequence>
<dbReference type="PRINTS" id="PR00118">
    <property type="entry name" value="BLACTAMASEA"/>
</dbReference>
<keyword evidence="10" id="KW-1185">Reference proteome</keyword>
<gene>
    <name evidence="9" type="ORF">GGR38_003303</name>
</gene>
<dbReference type="InterPro" id="IPR012338">
    <property type="entry name" value="Beta-lactam/transpept-like"/>
</dbReference>
<evidence type="ECO:0000256" key="6">
    <source>
        <dbReference type="RuleBase" id="RU361140"/>
    </source>
</evidence>
<dbReference type="Gene3D" id="3.40.710.10">
    <property type="entry name" value="DD-peptidase/beta-lactamase superfamily"/>
    <property type="match status" value="1"/>
</dbReference>
<dbReference type="InterPro" id="IPR023650">
    <property type="entry name" value="Beta-lactam_class-A_AS"/>
</dbReference>
<evidence type="ECO:0000256" key="2">
    <source>
        <dbReference type="ARBA" id="ARBA00009009"/>
    </source>
</evidence>
<comment type="caution">
    <text evidence="9">The sequence shown here is derived from an EMBL/GenBank/DDBJ whole genome shotgun (WGS) entry which is preliminary data.</text>
</comment>
<dbReference type="PANTHER" id="PTHR35333:SF3">
    <property type="entry name" value="BETA-LACTAMASE-TYPE TRANSPEPTIDASE FOLD CONTAINING PROTEIN"/>
    <property type="match status" value="1"/>
</dbReference>
<comment type="catalytic activity">
    <reaction evidence="1 6">
        <text>a beta-lactam + H2O = a substituted beta-amino acid</text>
        <dbReference type="Rhea" id="RHEA:20401"/>
        <dbReference type="ChEBI" id="CHEBI:15377"/>
        <dbReference type="ChEBI" id="CHEBI:35627"/>
        <dbReference type="ChEBI" id="CHEBI:140347"/>
        <dbReference type="EC" id="3.5.2.6"/>
    </reaction>
</comment>